<evidence type="ECO:0000256" key="6">
    <source>
        <dbReference type="ARBA" id="ARBA00023136"/>
    </source>
</evidence>
<dbReference type="GO" id="GO:0005886">
    <property type="term" value="C:plasma membrane"/>
    <property type="evidence" value="ECO:0007669"/>
    <property type="project" value="UniProtKB-SubCell"/>
</dbReference>
<feature type="transmembrane region" description="Helical" evidence="7">
    <location>
        <begin position="117"/>
        <end position="137"/>
    </location>
</feature>
<proteinExistence type="inferred from homology"/>
<evidence type="ECO:0000256" key="2">
    <source>
        <dbReference type="ARBA" id="ARBA00005262"/>
    </source>
</evidence>
<dbReference type="PIRSF" id="PIRSF004810">
    <property type="entry name" value="ChrA"/>
    <property type="match status" value="1"/>
</dbReference>
<dbReference type="PANTHER" id="PTHR33567">
    <property type="entry name" value="CHROMATE ION TRANSPORTER (EUROFUNG)"/>
    <property type="match status" value="1"/>
</dbReference>
<evidence type="ECO:0000256" key="1">
    <source>
        <dbReference type="ARBA" id="ARBA00004651"/>
    </source>
</evidence>
<evidence type="ECO:0000256" key="7">
    <source>
        <dbReference type="SAM" id="Phobius"/>
    </source>
</evidence>
<dbReference type="InterPro" id="IPR014047">
    <property type="entry name" value="Chr_Tranpt_l_chain"/>
</dbReference>
<feature type="transmembrane region" description="Helical" evidence="7">
    <location>
        <begin position="199"/>
        <end position="225"/>
    </location>
</feature>
<dbReference type="InterPro" id="IPR003370">
    <property type="entry name" value="Chromate_transpt"/>
</dbReference>
<dbReference type="Pfam" id="PF02417">
    <property type="entry name" value="Chromate_transp"/>
    <property type="match status" value="2"/>
</dbReference>
<keyword evidence="5 7" id="KW-1133">Transmembrane helix</keyword>
<comment type="subcellular location">
    <subcellularLocation>
        <location evidence="1">Cell membrane</location>
        <topology evidence="1">Multi-pass membrane protein</topology>
    </subcellularLocation>
</comment>
<gene>
    <name evidence="8" type="ORF">SAMN05428964_104391</name>
</gene>
<accession>A0A285TP93</accession>
<feature type="transmembrane region" description="Helical" evidence="7">
    <location>
        <begin position="413"/>
        <end position="430"/>
    </location>
</feature>
<dbReference type="GO" id="GO:0015109">
    <property type="term" value="F:chromate transmembrane transporter activity"/>
    <property type="evidence" value="ECO:0007669"/>
    <property type="project" value="InterPro"/>
</dbReference>
<dbReference type="AlphaFoldDB" id="A0A285TP93"/>
<sequence>MKNVALSATPPSFSDALKVWARIGLLSFGGPAAQISVMHREVVDERGWLTEKQYLDALGFCMLLPGPEAMQLATYAGWKLHGTVGGLAAGLLFIIPGTLVILALSIVYALFGNQPVTTALFLGVKAAVVIIVLEALLRISRRALRHRENWVVAGLAYIAISAFAFPFPLIVVCAALYGVAVTSAGHAPKAEHDSTPSTLSFSGTLQTIVIWGLIWWIPVLATFGLSQSAVLPELGMFFSKLAVVTFGGAYAVLAYMAQDVVNSFGWLLPGEMMDGLGLAETTPGPLILVTEFVGFLAAYREGGMISGLLGAALTVWVTFVPCFLWIFAGAPYIDWIASRPRLKNAFAMITSAVVGVILNLAIWFALHVFFKNVSRYEAGIFNFWLPEMTSIDLLAVGISALCGIMLLGFHWGVVRVLLIAAVGSLALAFFNF</sequence>
<feature type="transmembrane region" description="Helical" evidence="7">
    <location>
        <begin position="391"/>
        <end position="407"/>
    </location>
</feature>
<name>A0A285TP93_9PROT</name>
<dbReference type="NCBIfam" id="TIGR00937">
    <property type="entry name" value="2A51"/>
    <property type="match status" value="1"/>
</dbReference>
<dbReference type="PANTHER" id="PTHR33567:SF3">
    <property type="entry name" value="CHROMATE ION TRANSPORTER (EUROFUNG)"/>
    <property type="match status" value="1"/>
</dbReference>
<feature type="transmembrane region" description="Helical" evidence="7">
    <location>
        <begin position="87"/>
        <end position="111"/>
    </location>
</feature>
<dbReference type="RefSeq" id="WP_097052553.1">
    <property type="nucleotide sequence ID" value="NZ_OBMM01000004.1"/>
</dbReference>
<keyword evidence="3" id="KW-1003">Cell membrane</keyword>
<reference evidence="8 9" key="1">
    <citation type="submission" date="2017-08" db="EMBL/GenBank/DDBJ databases">
        <authorList>
            <person name="de Groot N.N."/>
        </authorList>
    </citation>
    <scope>NUCLEOTIDE SEQUENCE [LARGE SCALE GENOMIC DNA]</scope>
    <source>
        <strain evidence="8 9">USBA 78</strain>
    </source>
</reference>
<evidence type="ECO:0000256" key="4">
    <source>
        <dbReference type="ARBA" id="ARBA00022692"/>
    </source>
</evidence>
<feature type="transmembrane region" description="Helical" evidence="7">
    <location>
        <begin position="345"/>
        <end position="370"/>
    </location>
</feature>
<feature type="transmembrane region" description="Helical" evidence="7">
    <location>
        <begin position="311"/>
        <end position="333"/>
    </location>
</feature>
<keyword evidence="6 7" id="KW-0472">Membrane</keyword>
<organism evidence="8 9">
    <name type="scientific">Thalassospira xiamenensis</name>
    <dbReference type="NCBI Taxonomy" id="220697"/>
    <lineage>
        <taxon>Bacteria</taxon>
        <taxon>Pseudomonadati</taxon>
        <taxon>Pseudomonadota</taxon>
        <taxon>Alphaproteobacteria</taxon>
        <taxon>Rhodospirillales</taxon>
        <taxon>Thalassospiraceae</taxon>
        <taxon>Thalassospira</taxon>
    </lineage>
</organism>
<evidence type="ECO:0000313" key="9">
    <source>
        <dbReference type="Proteomes" id="UP000219068"/>
    </source>
</evidence>
<evidence type="ECO:0000313" key="8">
    <source>
        <dbReference type="EMBL" id="SOC24759.1"/>
    </source>
</evidence>
<feature type="transmembrane region" description="Helical" evidence="7">
    <location>
        <begin position="237"/>
        <end position="257"/>
    </location>
</feature>
<dbReference type="Proteomes" id="UP000219068">
    <property type="component" value="Unassembled WGS sequence"/>
</dbReference>
<evidence type="ECO:0000256" key="5">
    <source>
        <dbReference type="ARBA" id="ARBA00022989"/>
    </source>
</evidence>
<keyword evidence="4 7" id="KW-0812">Transmembrane</keyword>
<comment type="similarity">
    <text evidence="2">Belongs to the chromate ion transporter (CHR) (TC 2.A.51) family.</text>
</comment>
<protein>
    <submittedName>
        <fullName evidence="8">Chromate transporter</fullName>
    </submittedName>
</protein>
<dbReference type="EMBL" id="OBMM01000004">
    <property type="protein sequence ID" value="SOC24759.1"/>
    <property type="molecule type" value="Genomic_DNA"/>
</dbReference>
<evidence type="ECO:0000256" key="3">
    <source>
        <dbReference type="ARBA" id="ARBA00022475"/>
    </source>
</evidence>
<feature type="transmembrane region" description="Helical" evidence="7">
    <location>
        <begin position="277"/>
        <end position="299"/>
    </location>
</feature>
<feature type="transmembrane region" description="Helical" evidence="7">
    <location>
        <begin position="149"/>
        <end position="179"/>
    </location>
</feature>